<proteinExistence type="predicted"/>
<dbReference type="AlphaFoldDB" id="A0A9D2NFG3"/>
<dbReference type="EMBL" id="DWWS01000022">
    <property type="protein sequence ID" value="HJC23424.1"/>
    <property type="molecule type" value="Genomic_DNA"/>
</dbReference>
<reference evidence="1" key="2">
    <citation type="submission" date="2021-04" db="EMBL/GenBank/DDBJ databases">
        <authorList>
            <person name="Gilroy R."/>
        </authorList>
    </citation>
    <scope>NUCLEOTIDE SEQUENCE</scope>
    <source>
        <strain evidence="1">USAMLcec2-132</strain>
    </source>
</reference>
<accession>A0A9D2NFG3</accession>
<name>A0A9D2NFG3_9FIRM</name>
<organism evidence="1 2">
    <name type="scientific">Candidatus Eisenbergiella merdavium</name>
    <dbReference type="NCBI Taxonomy" id="2838551"/>
    <lineage>
        <taxon>Bacteria</taxon>
        <taxon>Bacillati</taxon>
        <taxon>Bacillota</taxon>
        <taxon>Clostridia</taxon>
        <taxon>Lachnospirales</taxon>
        <taxon>Lachnospiraceae</taxon>
        <taxon>Eisenbergiella</taxon>
    </lineage>
</organism>
<dbReference type="Proteomes" id="UP000823891">
    <property type="component" value="Unassembled WGS sequence"/>
</dbReference>
<reference evidence="1" key="1">
    <citation type="journal article" date="2021" name="PeerJ">
        <title>Extensive microbial diversity within the chicken gut microbiome revealed by metagenomics and culture.</title>
        <authorList>
            <person name="Gilroy R."/>
            <person name="Ravi A."/>
            <person name="Getino M."/>
            <person name="Pursley I."/>
            <person name="Horton D.L."/>
            <person name="Alikhan N.F."/>
            <person name="Baker D."/>
            <person name="Gharbi K."/>
            <person name="Hall N."/>
            <person name="Watson M."/>
            <person name="Adriaenssens E.M."/>
            <person name="Foster-Nyarko E."/>
            <person name="Jarju S."/>
            <person name="Secka A."/>
            <person name="Antonio M."/>
            <person name="Oren A."/>
            <person name="Chaudhuri R.R."/>
            <person name="La Ragione R."/>
            <person name="Hildebrand F."/>
            <person name="Pallen M.J."/>
        </authorList>
    </citation>
    <scope>NUCLEOTIDE SEQUENCE</scope>
    <source>
        <strain evidence="1">USAMLcec2-132</strain>
    </source>
</reference>
<evidence type="ECO:0000313" key="1">
    <source>
        <dbReference type="EMBL" id="HJC23424.1"/>
    </source>
</evidence>
<protein>
    <submittedName>
        <fullName evidence="1">Uncharacterized protein</fullName>
    </submittedName>
</protein>
<comment type="caution">
    <text evidence="1">The sequence shown here is derived from an EMBL/GenBank/DDBJ whole genome shotgun (WGS) entry which is preliminary data.</text>
</comment>
<gene>
    <name evidence="1" type="ORF">H9761_06940</name>
</gene>
<evidence type="ECO:0000313" key="2">
    <source>
        <dbReference type="Proteomes" id="UP000823891"/>
    </source>
</evidence>
<sequence>MKHLFFIFIDFYTKKKKRRALPGKRSRPAAARLTALLVAVTLLAGLVPFSSRAQEDGEEKVILTDLEELDLPETWPAKGTLCLQVARSKHITEDGGTVYQYEEGYLPVLVTQDHSVYGELDTLAGLLGMKLYYDSESVSVTWHETRVMLAAGDTVAGFVTPLYSILVPMGRAPVVLDGKWYVPLDAFLDLTGTLQKYGETNWMGKQQLNLIPPQRTVLDDIGAFYRDAYSRYAFSYVKDLGYTEEQAAELAGQTSVIQYVYGVGSLDLRTWLAIAFGGYTDLALKQWENRYAERFMNDLLQENEEITAKLLENHKKELDYMGCMLDICMSVQESAGKQTGLAAADVQKALAETKAALATQGEGTFLADFGRYATAFQNTATVLSHLYSMISLGLTFRNADEQMVNAAKLFYNNRNLLSERTVRDDQYWFVDQKIKQFGGFLPETVVDQFIVDNGGRLLLDAAAMAGYGAAKKAAGGSALWSAAARVAGGKWIDASESFLVGMFGMQYEADAVALARQELDRLLSGRTCFSLEDGEEEYLRSLFFHAIKACIITRMYGCAGCPALMENYPGLEKQQQAINEELIALAARVNDPAIPFGRLPGEVNLTAHMGQEHYKNVLYNFCAIQGQILDWEDELPAKKVRVEVMSESGEKLAEFVTDEEGRFEEEFALEEVNAWEETPLVQLLTLHLYYKKHPVVLENIQVNYFHRYEIEGLHVGRKTQESLVYVTGASVQNGQNVMDIVRIELDEDVFAFDAPDGYGGSYTAYAAMPGQLHLASDGETVLLEEGMEFETLYGIMMPEGSLVRGLMDFANSVDSIVPEGLTQASLSSAQEIQDYVDAYYEINGQYPTFLLKTVNSLAISAEPVAVVADETDVLH</sequence>